<accession>A0A8H8QXF2</accession>
<dbReference type="FunFam" id="1.20.1250.20:FF:000011">
    <property type="entry name" value="MFS multidrug transporter, putative"/>
    <property type="match status" value="1"/>
</dbReference>
<feature type="transmembrane region" description="Helical" evidence="6">
    <location>
        <begin position="189"/>
        <end position="210"/>
    </location>
</feature>
<comment type="caution">
    <text evidence="8">The sequence shown here is derived from an EMBL/GenBank/DDBJ whole genome shotgun (WGS) entry which is preliminary data.</text>
</comment>
<dbReference type="InterPro" id="IPR011701">
    <property type="entry name" value="MFS"/>
</dbReference>
<feature type="transmembrane region" description="Helical" evidence="6">
    <location>
        <begin position="460"/>
        <end position="481"/>
    </location>
</feature>
<dbReference type="GO" id="GO:0016020">
    <property type="term" value="C:membrane"/>
    <property type="evidence" value="ECO:0007669"/>
    <property type="project" value="UniProtKB-SubCell"/>
</dbReference>
<proteinExistence type="inferred from homology"/>
<evidence type="ECO:0000256" key="2">
    <source>
        <dbReference type="ARBA" id="ARBA00008335"/>
    </source>
</evidence>
<dbReference type="GO" id="GO:0022857">
    <property type="term" value="F:transmembrane transporter activity"/>
    <property type="evidence" value="ECO:0007669"/>
    <property type="project" value="InterPro"/>
</dbReference>
<feature type="transmembrane region" description="Helical" evidence="6">
    <location>
        <begin position="122"/>
        <end position="143"/>
    </location>
</feature>
<evidence type="ECO:0000256" key="4">
    <source>
        <dbReference type="ARBA" id="ARBA00022989"/>
    </source>
</evidence>
<dbReference type="Proteomes" id="UP000431533">
    <property type="component" value="Unassembled WGS sequence"/>
</dbReference>
<dbReference type="Pfam" id="PF07690">
    <property type="entry name" value="MFS_1"/>
    <property type="match status" value="1"/>
</dbReference>
<dbReference type="CDD" id="cd17323">
    <property type="entry name" value="MFS_Tpo1_MDR_like"/>
    <property type="match status" value="1"/>
</dbReference>
<feature type="transmembrane region" description="Helical" evidence="6">
    <location>
        <begin position="393"/>
        <end position="412"/>
    </location>
</feature>
<name>A0A8H8QXF2_9HELO</name>
<evidence type="ECO:0000256" key="6">
    <source>
        <dbReference type="SAM" id="Phobius"/>
    </source>
</evidence>
<evidence type="ECO:0000313" key="8">
    <source>
        <dbReference type="EMBL" id="TVY23841.1"/>
    </source>
</evidence>
<keyword evidence="9" id="KW-1185">Reference proteome</keyword>
<feature type="transmembrane region" description="Helical" evidence="6">
    <location>
        <begin position="433"/>
        <end position="454"/>
    </location>
</feature>
<dbReference type="EMBL" id="QGMH01000159">
    <property type="protein sequence ID" value="TVY23841.1"/>
    <property type="molecule type" value="Genomic_DNA"/>
</dbReference>
<comment type="similarity">
    <text evidence="2">Belongs to the major facilitator superfamily.</text>
</comment>
<keyword evidence="4 6" id="KW-1133">Transmembrane helix</keyword>
<feature type="transmembrane region" description="Helical" evidence="6">
    <location>
        <begin position="216"/>
        <end position="238"/>
    </location>
</feature>
<evidence type="ECO:0000259" key="7">
    <source>
        <dbReference type="PROSITE" id="PS50850"/>
    </source>
</evidence>
<comment type="subcellular location">
    <subcellularLocation>
        <location evidence="1">Membrane</location>
        <topology evidence="1">Multi-pass membrane protein</topology>
    </subcellularLocation>
</comment>
<dbReference type="PANTHER" id="PTHR23502">
    <property type="entry name" value="MAJOR FACILITATOR SUPERFAMILY"/>
    <property type="match status" value="1"/>
</dbReference>
<keyword evidence="3 6" id="KW-0812">Transmembrane</keyword>
<organism evidence="8 9">
    <name type="scientific">Lachnellula hyalina</name>
    <dbReference type="NCBI Taxonomy" id="1316788"/>
    <lineage>
        <taxon>Eukaryota</taxon>
        <taxon>Fungi</taxon>
        <taxon>Dikarya</taxon>
        <taxon>Ascomycota</taxon>
        <taxon>Pezizomycotina</taxon>
        <taxon>Leotiomycetes</taxon>
        <taxon>Helotiales</taxon>
        <taxon>Lachnaceae</taxon>
        <taxon>Lachnellula</taxon>
    </lineage>
</organism>
<dbReference type="InterPro" id="IPR020846">
    <property type="entry name" value="MFS_dom"/>
</dbReference>
<dbReference type="AlphaFoldDB" id="A0A8H8QXF2"/>
<dbReference type="InterPro" id="IPR036259">
    <property type="entry name" value="MFS_trans_sf"/>
</dbReference>
<sequence>MLAAEKQANDLNTIRQRKEIADGRSSLDLNQNLDQKDTFKCHTKEEFSDSTRVSSITSQQNDISTGQEKCTPDGYGTAYIEAAQRIYSRSIPPKRTEETNIVDWDGPDDPENPMNWPSLKRWTHIMLVSAANFLTGIASSMFAPGVPALMEEFKSTNSSLASFVVTIFVLGLATGPIVFAPLSEIYGRLYIQHTGLVGFLVFTIACGVSSNLNMLIGFRLMQGIFGSVPLTNAGGVIADMVRQEVRGFAMAMFTLGVLLGPVIGPVSGGFLSAAKGWRWVFWVLAMGTGLVIIFCFVVWRESYAPIPLARKAARLRKSTSNMCLRSKYDKGLSDGDQFKHSIGRAIKILVYSPVVLTLSIYMGLVYAYFYLLFTTLTRVFEDNYGFSSSIVGLSYLGVGLGFLIAQVGYARLGDEILRRMTKKSGSSEMKPEYRLPLCIVGGVLVPVGLFWYGWSAEKRIHWIMPIIGTGIMGMGNCLIFVSIQSYSVDAFELYAASALAANTVIRSVMASVLPLAAPKLYEALGLGWGNSLLAFLALAIVPVPILLIKHGETIRGWNMERIRNL</sequence>
<evidence type="ECO:0000313" key="9">
    <source>
        <dbReference type="Proteomes" id="UP000431533"/>
    </source>
</evidence>
<feature type="transmembrane region" description="Helical" evidence="6">
    <location>
        <begin position="250"/>
        <end position="273"/>
    </location>
</feature>
<feature type="transmembrane region" description="Helical" evidence="6">
    <location>
        <begin position="163"/>
        <end position="182"/>
    </location>
</feature>
<dbReference type="SUPFAM" id="SSF103473">
    <property type="entry name" value="MFS general substrate transporter"/>
    <property type="match status" value="1"/>
</dbReference>
<gene>
    <name evidence="8" type="primary">radE_3</name>
    <name evidence="8" type="ORF">LHYA1_G007183</name>
</gene>
<dbReference type="Gene3D" id="1.20.1250.20">
    <property type="entry name" value="MFS general substrate transporter like domains"/>
    <property type="match status" value="1"/>
</dbReference>
<keyword evidence="5 6" id="KW-0472">Membrane</keyword>
<protein>
    <submittedName>
        <fullName evidence="8">Efflux pump</fullName>
    </submittedName>
</protein>
<feature type="transmembrane region" description="Helical" evidence="6">
    <location>
        <begin position="348"/>
        <end position="373"/>
    </location>
</feature>
<evidence type="ECO:0000256" key="5">
    <source>
        <dbReference type="ARBA" id="ARBA00023136"/>
    </source>
</evidence>
<evidence type="ECO:0000256" key="1">
    <source>
        <dbReference type="ARBA" id="ARBA00004141"/>
    </source>
</evidence>
<dbReference type="PANTHER" id="PTHR23502:SF68">
    <property type="entry name" value="MULTIDRUG TRANSPORTER, PUTATIVE (AFU_ORTHOLOGUE AFUA_3G01120)-RELATED"/>
    <property type="match status" value="1"/>
</dbReference>
<dbReference type="PROSITE" id="PS50850">
    <property type="entry name" value="MFS"/>
    <property type="match status" value="1"/>
</dbReference>
<reference evidence="8 9" key="1">
    <citation type="submission" date="2018-05" db="EMBL/GenBank/DDBJ databases">
        <title>Genome sequencing and assembly of the regulated plant pathogen Lachnellula willkommii and related sister species for the development of diagnostic species identification markers.</title>
        <authorList>
            <person name="Giroux E."/>
            <person name="Bilodeau G."/>
        </authorList>
    </citation>
    <scope>NUCLEOTIDE SEQUENCE [LARGE SCALE GENOMIC DNA]</scope>
    <source>
        <strain evidence="8 9">CBS 185.66</strain>
    </source>
</reference>
<dbReference type="OrthoDB" id="5296287at2759"/>
<dbReference type="GeneID" id="41987381"/>
<feature type="domain" description="Major facilitator superfamily (MFS) profile" evidence="7">
    <location>
        <begin position="124"/>
        <end position="554"/>
    </location>
</feature>
<feature type="transmembrane region" description="Helical" evidence="6">
    <location>
        <begin position="493"/>
        <end position="516"/>
    </location>
</feature>
<feature type="transmembrane region" description="Helical" evidence="6">
    <location>
        <begin position="528"/>
        <end position="548"/>
    </location>
</feature>
<evidence type="ECO:0000256" key="3">
    <source>
        <dbReference type="ARBA" id="ARBA00022692"/>
    </source>
</evidence>
<feature type="transmembrane region" description="Helical" evidence="6">
    <location>
        <begin position="279"/>
        <end position="299"/>
    </location>
</feature>
<dbReference type="RefSeq" id="XP_031002629.1">
    <property type="nucleotide sequence ID" value="XM_031152113.1"/>
</dbReference>